<feature type="domain" description="SnoaL-like" evidence="1">
    <location>
        <begin position="7"/>
        <end position="135"/>
    </location>
</feature>
<evidence type="ECO:0000259" key="1">
    <source>
        <dbReference type="Pfam" id="PF13577"/>
    </source>
</evidence>
<reference evidence="2 3" key="1">
    <citation type="submission" date="2017-02" db="EMBL/GenBank/DDBJ databases">
        <authorList>
            <person name="Peterson S.W."/>
        </authorList>
    </citation>
    <scope>NUCLEOTIDE SEQUENCE [LARGE SCALE GENOMIC DNA]</scope>
    <source>
        <strain evidence="2 3">CIP104813</strain>
    </source>
</reference>
<dbReference type="EMBL" id="FWFG01000101">
    <property type="protein sequence ID" value="SLM94704.1"/>
    <property type="molecule type" value="Genomic_DNA"/>
</dbReference>
<dbReference type="Proteomes" id="UP000195981">
    <property type="component" value="Unassembled WGS sequence"/>
</dbReference>
<dbReference type="RefSeq" id="WP_087104945.1">
    <property type="nucleotide sequence ID" value="NZ_FWFG01000101.1"/>
</dbReference>
<name>A0A1X6X5V8_9MICO</name>
<evidence type="ECO:0000313" key="2">
    <source>
        <dbReference type="EMBL" id="SLM94704.1"/>
    </source>
</evidence>
<dbReference type="SUPFAM" id="SSF54427">
    <property type="entry name" value="NTF2-like"/>
    <property type="match status" value="1"/>
</dbReference>
<proteinExistence type="predicted"/>
<dbReference type="OrthoDB" id="5081128at2"/>
<dbReference type="InterPro" id="IPR032710">
    <property type="entry name" value="NTF2-like_dom_sf"/>
</dbReference>
<dbReference type="CDD" id="cd00531">
    <property type="entry name" value="NTF2_like"/>
    <property type="match status" value="1"/>
</dbReference>
<dbReference type="InterPro" id="IPR037401">
    <property type="entry name" value="SnoaL-like"/>
</dbReference>
<accession>A0A1X6X5V8</accession>
<dbReference type="Gene3D" id="3.10.450.50">
    <property type="match status" value="1"/>
</dbReference>
<evidence type="ECO:0000313" key="3">
    <source>
        <dbReference type="Proteomes" id="UP000195981"/>
    </source>
</evidence>
<organism evidence="2 3">
    <name type="scientific">Brachybacterium nesterenkovii</name>
    <dbReference type="NCBI Taxonomy" id="47847"/>
    <lineage>
        <taxon>Bacteria</taxon>
        <taxon>Bacillati</taxon>
        <taxon>Actinomycetota</taxon>
        <taxon>Actinomycetes</taxon>
        <taxon>Micrococcales</taxon>
        <taxon>Dermabacteraceae</taxon>
        <taxon>Brachybacterium</taxon>
    </lineage>
</organism>
<gene>
    <name evidence="2" type="ORF">FM110_11755</name>
</gene>
<keyword evidence="3" id="KW-1185">Reference proteome</keyword>
<dbReference type="AlphaFoldDB" id="A0A1X6X5V8"/>
<protein>
    <recommendedName>
        <fullName evidence="1">SnoaL-like domain-containing protein</fullName>
    </recommendedName>
</protein>
<sequence length="167" mass="19288">MALTIEDLLTREEIRDTLNDYSQGLDQRNWELFDRVWTPDATFEAPDEGIDTLPASELKARLISRNDPDRLSGQHLLNNTHFQIDGDHARTITEVTWVTLQTTDKPNILFEVRAGGLYVDDLVRTAEGWRISHRTLVTKSKTTQGVLYPPERIESIREHSLNTDWFL</sequence>
<dbReference type="Pfam" id="PF13577">
    <property type="entry name" value="SnoaL_4"/>
    <property type="match status" value="1"/>
</dbReference>